<organism evidence="1 3">
    <name type="scientific">Prevotella fusca JCM 17724</name>
    <dbReference type="NCBI Taxonomy" id="1236517"/>
    <lineage>
        <taxon>Bacteria</taxon>
        <taxon>Pseudomonadati</taxon>
        <taxon>Bacteroidota</taxon>
        <taxon>Bacteroidia</taxon>
        <taxon>Bacteroidales</taxon>
        <taxon>Prevotellaceae</taxon>
        <taxon>Prevotella</taxon>
    </lineage>
</organism>
<evidence type="ECO:0008006" key="5">
    <source>
        <dbReference type="Google" id="ProtNLM"/>
    </source>
</evidence>
<dbReference type="EMBL" id="CP012075">
    <property type="protein sequence ID" value="AKU70590.1"/>
    <property type="molecule type" value="Genomic_DNA"/>
</dbReference>
<proteinExistence type="predicted"/>
<name>A0A0K1NNH8_9BACT</name>
<dbReference type="Proteomes" id="UP000682005">
    <property type="component" value="Chromosome 2"/>
</dbReference>
<reference evidence="1 3" key="1">
    <citation type="submission" date="2015-07" db="EMBL/GenBank/DDBJ databases">
        <authorList>
            <person name="Noorani M."/>
        </authorList>
    </citation>
    <scope>NUCLEOTIDE SEQUENCE [LARGE SCALE GENOMIC DNA]</scope>
    <source>
        <strain evidence="1 3">W1435</strain>
    </source>
</reference>
<reference evidence="2 4" key="2">
    <citation type="submission" date="2021-03" db="EMBL/GenBank/DDBJ databases">
        <title>Human Oral Microbial Genomes.</title>
        <authorList>
            <person name="Johnston C.D."/>
            <person name="Chen T."/>
            <person name="Dewhirst F.E."/>
        </authorList>
    </citation>
    <scope>NUCLEOTIDE SEQUENCE [LARGE SCALE GENOMIC DNA]</scope>
    <source>
        <strain evidence="2 4">W1435</strain>
    </source>
</reference>
<sequence>MLSNKVRKYLVDAGVFDETRDEAYEQVMSDLGIRLDSAFAEFNLYTNAITFSGKYSEIYNVCWFAINSTYSDQVERMHSVLNLPEEYIPLDSFEGEGGFFYNRLTGEVLELELGQKLIDFQCGRLQSQWKDFNAFLEWYFELES</sequence>
<gene>
    <name evidence="1" type="ORF">ADJ77_12765</name>
    <name evidence="2" type="ORF">J5A51_02995</name>
</gene>
<dbReference type="OrthoDB" id="2596110at2"/>
<keyword evidence="4" id="KW-1185">Reference proteome</keyword>
<dbReference type="AlphaFoldDB" id="A0A0K1NNH8"/>
<dbReference type="KEGG" id="pfus:ADJ77_12765"/>
<accession>A0A0K1NNH8</accession>
<protein>
    <recommendedName>
        <fullName evidence="5">1,3-beta-glucan synthase regulator</fullName>
    </recommendedName>
</protein>
<evidence type="ECO:0000313" key="3">
    <source>
        <dbReference type="Proteomes" id="UP000060345"/>
    </source>
</evidence>
<dbReference type="Proteomes" id="UP000060345">
    <property type="component" value="Chromosome 2"/>
</dbReference>
<dbReference type="eggNOG" id="ENOG5032RPN">
    <property type="taxonomic scope" value="Bacteria"/>
</dbReference>
<dbReference type="RefSeq" id="WP_025078991.1">
    <property type="nucleotide sequence ID" value="NZ_BAKO01000035.1"/>
</dbReference>
<evidence type="ECO:0000313" key="4">
    <source>
        <dbReference type="Proteomes" id="UP000682005"/>
    </source>
</evidence>
<dbReference type="EMBL" id="CP072369">
    <property type="protein sequence ID" value="QUB85270.1"/>
    <property type="molecule type" value="Genomic_DNA"/>
</dbReference>
<evidence type="ECO:0000313" key="1">
    <source>
        <dbReference type="EMBL" id="AKU70590.1"/>
    </source>
</evidence>
<evidence type="ECO:0000313" key="2">
    <source>
        <dbReference type="EMBL" id="QUB85270.1"/>
    </source>
</evidence>